<dbReference type="GO" id="GO:0030600">
    <property type="term" value="F:feruloyl esterase activity"/>
    <property type="evidence" value="ECO:0007669"/>
    <property type="project" value="UniProtKB-EC"/>
</dbReference>
<keyword evidence="3" id="KW-0119">Carbohydrate metabolism</keyword>
<dbReference type="PANTHER" id="PTHR33938:SF15">
    <property type="entry name" value="FERULOYL ESTERASE B-RELATED"/>
    <property type="match status" value="1"/>
</dbReference>
<evidence type="ECO:0000256" key="10">
    <source>
        <dbReference type="RuleBase" id="RU361238"/>
    </source>
</evidence>
<evidence type="ECO:0000256" key="7">
    <source>
        <dbReference type="ARBA" id="ARBA00022837"/>
    </source>
</evidence>
<evidence type="ECO:0000256" key="8">
    <source>
        <dbReference type="ARBA" id="ARBA00023157"/>
    </source>
</evidence>
<keyword evidence="6 10" id="KW-0378">Hydrolase</keyword>
<keyword evidence="7" id="KW-0106">Calcium</keyword>
<evidence type="ECO:0000256" key="2">
    <source>
        <dbReference type="ARBA" id="ARBA00022487"/>
    </source>
</evidence>
<evidence type="ECO:0000313" key="12">
    <source>
        <dbReference type="EMBL" id="ATQ35973.1"/>
    </source>
</evidence>
<evidence type="ECO:0000256" key="5">
    <source>
        <dbReference type="ARBA" id="ARBA00022729"/>
    </source>
</evidence>
<reference evidence="12" key="1">
    <citation type="journal article" date="2017" name="3 Biotech.">
        <title>Genome sequence of Talaromyces piceus 9-3 provides insights into lignocellulose degradation.</title>
        <authorList>
            <person name="He R."/>
            <person name="Bai X."/>
            <person name="Cai P."/>
            <person name="Sun C."/>
            <person name="Zhang D."/>
            <person name="Chen S."/>
        </authorList>
    </citation>
    <scope>NUCLEOTIDE SEQUENCE</scope>
    <source>
        <strain evidence="12">9-3</strain>
    </source>
</reference>
<keyword evidence="8" id="KW-1015">Disulfide bond</keyword>
<evidence type="ECO:0000256" key="3">
    <source>
        <dbReference type="ARBA" id="ARBA00022651"/>
    </source>
</evidence>
<dbReference type="GO" id="GO:0046872">
    <property type="term" value="F:metal ion binding"/>
    <property type="evidence" value="ECO:0007669"/>
    <property type="project" value="UniProtKB-KW"/>
</dbReference>
<comment type="similarity">
    <text evidence="1 10">Belongs to the tannase family.</text>
</comment>
<name>A0A1S5XVA5_9EURO</name>
<comment type="catalytic activity">
    <reaction evidence="9">
        <text>feruloyl-polysaccharide + H2O = ferulate + polysaccharide.</text>
        <dbReference type="EC" id="3.1.1.73"/>
    </reaction>
</comment>
<sequence length="512" mass="56307">MELFILVYFLSSIAFARSAQPSKLECASIAKERTNPAVEISRAVEVPAHGLNISSVVNEIPLCWVQGTIKYNANDKLDVSGNNTLTWELFLPSPDTYNGRYLMTGDGGFAGAIENNTMLTYLNLGYAVAGSDAGHPEAANGDGTYAPFLQNPAELQAWIHNSVAMATPVTRSLVAKYYSKHPDYSYFWGCSTGGAQGYALAQYHPELFDGIYAGSPGNWYSHLVLSFLWNGLHTTGSAFMSQQVLSFVTDRVVAACDQLDGVKDGLIENPLRCSFDVTSLRCKSEQAPDSGEPTCLTADQIAALQKIYEGPKDVRSGNQIYPGFSLGSENGLLDQEQVLYLNYTAPILREVVLDDQDFNITHFNWGSDVDAVDKKASPFIDSLSPNLSQFQRRGGKLLTTQGWSDQYNAALWPIQHLQEIQRTMGPRSDFVQVFMVPGGGHCGPNPYYPHVPGVYHVMEALVPWVEDGKRPRDMLATEPPDRSDTTRKLCPWPATAKHVGGDVDDWKSYDCA</sequence>
<dbReference type="AlphaFoldDB" id="A0A1S5XVA5"/>
<dbReference type="SUPFAM" id="SSF53474">
    <property type="entry name" value="alpha/beta-Hydrolases"/>
    <property type="match status" value="1"/>
</dbReference>
<evidence type="ECO:0000256" key="1">
    <source>
        <dbReference type="ARBA" id="ARBA00006249"/>
    </source>
</evidence>
<dbReference type="BRENDA" id="3.1.1.73">
    <property type="organism ID" value="7283"/>
</dbReference>
<reference evidence="11" key="2">
    <citation type="submission" date="2017-01" db="EMBL/GenBank/DDBJ databases">
        <title>Biochemical characterization of a novel feruloyl esterase from Penicillium piceum and its application in biomass bioconversion.</title>
        <authorList>
            <person name="Gao L."/>
        </authorList>
    </citation>
    <scope>NUCLEOTIDE SEQUENCE</scope>
</reference>
<keyword evidence="2" id="KW-0719">Serine esterase</keyword>
<evidence type="ECO:0000313" key="11">
    <source>
        <dbReference type="EMBL" id="AQQ72604.1"/>
    </source>
</evidence>
<dbReference type="EC" id="3.1.1.-" evidence="10"/>
<dbReference type="EMBL" id="MF668309">
    <property type="protein sequence ID" value="ATQ35973.1"/>
    <property type="molecule type" value="mRNA"/>
</dbReference>
<keyword evidence="5 10" id="KW-0732">Signal</keyword>
<dbReference type="EMBL" id="KY449280">
    <property type="protein sequence ID" value="AQQ72604.1"/>
    <property type="molecule type" value="mRNA"/>
</dbReference>
<accession>A0A1S5XVA5</accession>
<feature type="chain" id="PRO_5011806925" description="Carboxylic ester hydrolase" evidence="10">
    <location>
        <begin position="19"/>
        <end position="512"/>
    </location>
</feature>
<keyword evidence="4" id="KW-0479">Metal-binding</keyword>
<evidence type="ECO:0000256" key="6">
    <source>
        <dbReference type="ARBA" id="ARBA00022801"/>
    </source>
</evidence>
<feature type="signal peptide" evidence="10">
    <location>
        <begin position="1"/>
        <end position="18"/>
    </location>
</feature>
<evidence type="ECO:0000256" key="9">
    <source>
        <dbReference type="ARBA" id="ARBA00034075"/>
    </source>
</evidence>
<organism evidence="11">
    <name type="scientific">Talaromyces piceae</name>
    <dbReference type="NCBI Taxonomy" id="153982"/>
    <lineage>
        <taxon>Eukaryota</taxon>
        <taxon>Fungi</taxon>
        <taxon>Dikarya</taxon>
        <taxon>Ascomycota</taxon>
        <taxon>Pezizomycotina</taxon>
        <taxon>Eurotiomycetes</taxon>
        <taxon>Eurotiomycetidae</taxon>
        <taxon>Eurotiales</taxon>
        <taxon>Trichocomaceae</taxon>
        <taxon>Talaromyces</taxon>
        <taxon>Talaromyces sect. Islandici</taxon>
    </lineage>
</organism>
<dbReference type="InterPro" id="IPR029058">
    <property type="entry name" value="AB_hydrolase_fold"/>
</dbReference>
<dbReference type="Pfam" id="PF07519">
    <property type="entry name" value="Tannase"/>
    <property type="match status" value="1"/>
</dbReference>
<dbReference type="PANTHER" id="PTHR33938">
    <property type="entry name" value="FERULOYL ESTERASE B-RELATED"/>
    <property type="match status" value="1"/>
</dbReference>
<dbReference type="InterPro" id="IPR011118">
    <property type="entry name" value="Tannase/feruloyl_esterase"/>
</dbReference>
<evidence type="ECO:0000256" key="4">
    <source>
        <dbReference type="ARBA" id="ARBA00022723"/>
    </source>
</evidence>
<dbReference type="GO" id="GO:0045493">
    <property type="term" value="P:xylan catabolic process"/>
    <property type="evidence" value="ECO:0007669"/>
    <property type="project" value="UniProtKB-KW"/>
</dbReference>
<protein>
    <recommendedName>
        <fullName evidence="10">Carboxylic ester hydrolase</fullName>
        <ecNumber evidence="10">3.1.1.-</ecNumber>
    </recommendedName>
</protein>
<proteinExistence type="evidence at transcript level"/>
<keyword evidence="3" id="KW-0858">Xylan degradation</keyword>
<dbReference type="SMR" id="A0A1S5XVA5"/>
<dbReference type="Gene3D" id="3.40.50.1820">
    <property type="entry name" value="alpha/beta hydrolase"/>
    <property type="match status" value="1"/>
</dbReference>
<keyword evidence="3" id="KW-0624">Polysaccharide degradation</keyword>